<evidence type="ECO:0000256" key="2">
    <source>
        <dbReference type="ARBA" id="ARBA00023015"/>
    </source>
</evidence>
<reference evidence="7" key="3">
    <citation type="submission" date="2020-06" db="EMBL/GenBank/DDBJ databases">
        <title>Helianthus annuus Genome sequencing and assembly Release 2.</title>
        <authorList>
            <person name="Gouzy J."/>
            <person name="Langlade N."/>
            <person name="Munos S."/>
        </authorList>
    </citation>
    <scope>NUCLEOTIDE SEQUENCE</scope>
    <source>
        <tissue evidence="7">Leaves</tissue>
    </source>
</reference>
<dbReference type="CDD" id="cd00018">
    <property type="entry name" value="AP2"/>
    <property type="match status" value="1"/>
</dbReference>
<evidence type="ECO:0000256" key="1">
    <source>
        <dbReference type="ARBA" id="ARBA00004123"/>
    </source>
</evidence>
<dbReference type="Pfam" id="PF00847">
    <property type="entry name" value="AP2"/>
    <property type="match status" value="1"/>
</dbReference>
<dbReference type="Gramene" id="mRNA:HanXRQr2_Chr09g0398211">
    <property type="protein sequence ID" value="CDS:HanXRQr2_Chr09g0398211.1"/>
    <property type="gene ID" value="HanXRQr2_Chr09g0398211"/>
</dbReference>
<organism evidence="8 9">
    <name type="scientific">Helianthus annuus</name>
    <name type="common">Common sunflower</name>
    <dbReference type="NCBI Taxonomy" id="4232"/>
    <lineage>
        <taxon>Eukaryota</taxon>
        <taxon>Viridiplantae</taxon>
        <taxon>Streptophyta</taxon>
        <taxon>Embryophyta</taxon>
        <taxon>Tracheophyta</taxon>
        <taxon>Spermatophyta</taxon>
        <taxon>Magnoliopsida</taxon>
        <taxon>eudicotyledons</taxon>
        <taxon>Gunneridae</taxon>
        <taxon>Pentapetalae</taxon>
        <taxon>asterids</taxon>
        <taxon>campanulids</taxon>
        <taxon>Asterales</taxon>
        <taxon>Asteraceae</taxon>
        <taxon>Asteroideae</taxon>
        <taxon>Heliantheae alliance</taxon>
        <taxon>Heliantheae</taxon>
        <taxon>Helianthus</taxon>
    </lineage>
</organism>
<dbReference type="PANTHER" id="PTHR31194:SF222">
    <property type="entry name" value="ETHYLENE-RESPONSIVE TRANSCRIPTION FACTOR ERF120-RELATED"/>
    <property type="match status" value="1"/>
</dbReference>
<reference evidence="7 9" key="1">
    <citation type="journal article" date="2017" name="Nature">
        <title>The sunflower genome provides insights into oil metabolism, flowering and Asterid evolution.</title>
        <authorList>
            <person name="Badouin H."/>
            <person name="Gouzy J."/>
            <person name="Grassa C.J."/>
            <person name="Murat F."/>
            <person name="Staton S.E."/>
            <person name="Cottret L."/>
            <person name="Lelandais-Briere C."/>
            <person name="Owens G.L."/>
            <person name="Carrere S."/>
            <person name="Mayjonade B."/>
            <person name="Legrand L."/>
            <person name="Gill N."/>
            <person name="Kane N.C."/>
            <person name="Bowers J.E."/>
            <person name="Hubner S."/>
            <person name="Bellec A."/>
            <person name="Berard A."/>
            <person name="Berges H."/>
            <person name="Blanchet N."/>
            <person name="Boniface M.C."/>
            <person name="Brunel D."/>
            <person name="Catrice O."/>
            <person name="Chaidir N."/>
            <person name="Claudel C."/>
            <person name="Donnadieu C."/>
            <person name="Faraut T."/>
            <person name="Fievet G."/>
            <person name="Helmstetter N."/>
            <person name="King M."/>
            <person name="Knapp S.J."/>
            <person name="Lai Z."/>
            <person name="Le Paslier M.C."/>
            <person name="Lippi Y."/>
            <person name="Lorenzon L."/>
            <person name="Mandel J.R."/>
            <person name="Marage G."/>
            <person name="Marchand G."/>
            <person name="Marquand E."/>
            <person name="Bret-Mestries E."/>
            <person name="Morien E."/>
            <person name="Nambeesan S."/>
            <person name="Nguyen T."/>
            <person name="Pegot-Espagnet P."/>
            <person name="Pouilly N."/>
            <person name="Raftis F."/>
            <person name="Sallet E."/>
            <person name="Schiex T."/>
            <person name="Thomas J."/>
            <person name="Vandecasteele C."/>
            <person name="Vares D."/>
            <person name="Vear F."/>
            <person name="Vautrin S."/>
            <person name="Crespi M."/>
            <person name="Mangin B."/>
            <person name="Burke J.M."/>
            <person name="Salse J."/>
            <person name="Munos S."/>
            <person name="Vincourt P."/>
            <person name="Rieseberg L.H."/>
            <person name="Langlade N.B."/>
        </authorList>
    </citation>
    <scope>NUCLEOTIDE SEQUENCE [LARGE SCALE GENOMIC DNA]</scope>
    <source>
        <strain evidence="9">cv. SF193</strain>
        <tissue evidence="7">Leaves</tissue>
    </source>
</reference>
<dbReference type="InParanoid" id="A0A251TX16"/>
<evidence type="ECO:0000256" key="5">
    <source>
        <dbReference type="ARBA" id="ARBA00023242"/>
    </source>
</evidence>
<dbReference type="SUPFAM" id="SSF54171">
    <property type="entry name" value="DNA-binding domain"/>
    <property type="match status" value="1"/>
</dbReference>
<dbReference type="AlphaFoldDB" id="A0A251TX16"/>
<comment type="subcellular location">
    <subcellularLocation>
        <location evidence="1">Nucleus</location>
    </subcellularLocation>
</comment>
<dbReference type="GO" id="GO:0005634">
    <property type="term" value="C:nucleus"/>
    <property type="evidence" value="ECO:0007669"/>
    <property type="project" value="UniProtKB-SubCell"/>
</dbReference>
<dbReference type="EMBL" id="CM007898">
    <property type="protein sequence ID" value="OTG15319.1"/>
    <property type="molecule type" value="Genomic_DNA"/>
</dbReference>
<dbReference type="InterPro" id="IPR001471">
    <property type="entry name" value="AP2/ERF_dom"/>
</dbReference>
<keyword evidence="9" id="KW-1185">Reference proteome</keyword>
<keyword evidence="2" id="KW-0805">Transcription regulation</keyword>
<evidence type="ECO:0000313" key="9">
    <source>
        <dbReference type="Proteomes" id="UP000215914"/>
    </source>
</evidence>
<accession>A0A251TX16</accession>
<evidence type="ECO:0000313" key="8">
    <source>
        <dbReference type="EMBL" id="OTG15319.1"/>
    </source>
</evidence>
<dbReference type="EMBL" id="MNCJ02000324">
    <property type="protein sequence ID" value="KAF5791740.1"/>
    <property type="molecule type" value="Genomic_DNA"/>
</dbReference>
<dbReference type="InterPro" id="IPR036955">
    <property type="entry name" value="AP2/ERF_dom_sf"/>
</dbReference>
<dbReference type="PRINTS" id="PR00367">
    <property type="entry name" value="ETHRSPELEMNT"/>
</dbReference>
<evidence type="ECO:0000256" key="3">
    <source>
        <dbReference type="ARBA" id="ARBA00023125"/>
    </source>
</evidence>
<dbReference type="GO" id="GO:0003677">
    <property type="term" value="F:DNA binding"/>
    <property type="evidence" value="ECO:0007669"/>
    <property type="project" value="UniProtKB-KW"/>
</dbReference>
<evidence type="ECO:0000313" key="7">
    <source>
        <dbReference type="EMBL" id="KAF5791740.1"/>
    </source>
</evidence>
<reference evidence="8" key="2">
    <citation type="submission" date="2017-02" db="EMBL/GenBank/DDBJ databases">
        <title>Sunflower complete genome.</title>
        <authorList>
            <person name="Langlade N."/>
            <person name="Munos S."/>
        </authorList>
    </citation>
    <scope>NUCLEOTIDE SEQUENCE [LARGE SCALE GENOMIC DNA]</scope>
    <source>
        <tissue evidence="8">Leaves</tissue>
    </source>
</reference>
<dbReference type="PROSITE" id="PS51032">
    <property type="entry name" value="AP2_ERF"/>
    <property type="match status" value="1"/>
</dbReference>
<evidence type="ECO:0000259" key="6">
    <source>
        <dbReference type="PROSITE" id="PS51032"/>
    </source>
</evidence>
<protein>
    <submittedName>
        <fullName evidence="8">Putative DNA-binding domain-containing protein</fullName>
    </submittedName>
    <submittedName>
        <fullName evidence="7">Transcription factor AP2-EREBP family</fullName>
    </submittedName>
</protein>
<dbReference type="SMART" id="SM00380">
    <property type="entry name" value="AP2"/>
    <property type="match status" value="1"/>
</dbReference>
<gene>
    <name evidence="8" type="ORF">HannXRQ_Chr09g0259121</name>
    <name evidence="7" type="ORF">HanXRQr2_Chr09g0398211</name>
</gene>
<proteinExistence type="predicted"/>
<dbReference type="GO" id="GO:0003700">
    <property type="term" value="F:DNA-binding transcription factor activity"/>
    <property type="evidence" value="ECO:0007669"/>
    <property type="project" value="InterPro"/>
</dbReference>
<dbReference type="Gene3D" id="3.30.730.10">
    <property type="entry name" value="AP2/ERF domain"/>
    <property type="match status" value="1"/>
</dbReference>
<dbReference type="InterPro" id="IPR050913">
    <property type="entry name" value="AP2/ERF_ERF"/>
</dbReference>
<keyword evidence="4" id="KW-0804">Transcription</keyword>
<feature type="domain" description="AP2/ERF" evidence="6">
    <location>
        <begin position="91"/>
        <end position="147"/>
    </location>
</feature>
<name>A0A251TX16_HELAN</name>
<evidence type="ECO:0000256" key="4">
    <source>
        <dbReference type="ARBA" id="ARBA00023163"/>
    </source>
</evidence>
<keyword evidence="3 8" id="KW-0238">DNA-binding</keyword>
<dbReference type="PANTHER" id="PTHR31194">
    <property type="entry name" value="SHN SHINE , DNA BINDING / TRANSCRIPTION FACTOR"/>
    <property type="match status" value="1"/>
</dbReference>
<dbReference type="Proteomes" id="UP000215914">
    <property type="component" value="Chromosome 9"/>
</dbReference>
<sequence length="160" mass="17336">MHGNISTLTSTSKMNNNPSVIPTTMDENSAIVSALTHVISGGIDAGPSAVVITENLPQQNICGHCGMRIPEECLGCDLYTPGGGEERKEKRYRGVSLRTSGKWSAEIMVPGKVRKWLGTFSTAGEAARAYDRASIRYRGKTAKTNFSVEEYPEIEPEDNA</sequence>
<keyword evidence="5" id="KW-0539">Nucleus</keyword>
<dbReference type="InterPro" id="IPR016177">
    <property type="entry name" value="DNA-bd_dom_sf"/>
</dbReference>